<proteinExistence type="predicted"/>
<dbReference type="EMBL" id="QNQT01000002">
    <property type="protein sequence ID" value="RDU37589.1"/>
    <property type="molecule type" value="Genomic_DNA"/>
</dbReference>
<name>A0A3D8GTQ2_9BACI</name>
<comment type="caution">
    <text evidence="1">The sequence shown here is derived from an EMBL/GenBank/DDBJ whole genome shotgun (WGS) entry which is preliminary data.</text>
</comment>
<reference evidence="1 2" key="1">
    <citation type="submission" date="2018-07" db="EMBL/GenBank/DDBJ databases">
        <title>Bacillus sp. YLB-04 draft genome sequence.</title>
        <authorList>
            <person name="Yu L."/>
            <person name="Tang X."/>
        </authorList>
    </citation>
    <scope>NUCLEOTIDE SEQUENCE [LARGE SCALE GENOMIC DNA]</scope>
    <source>
        <strain evidence="1 2">YLB-04</strain>
    </source>
</reference>
<dbReference type="Proteomes" id="UP000257144">
    <property type="component" value="Unassembled WGS sequence"/>
</dbReference>
<dbReference type="AlphaFoldDB" id="A0A3D8GTQ2"/>
<accession>A0A3D8GTQ2</accession>
<protein>
    <submittedName>
        <fullName evidence="1">Uncharacterized protein</fullName>
    </submittedName>
</protein>
<evidence type="ECO:0000313" key="1">
    <source>
        <dbReference type="EMBL" id="RDU37589.1"/>
    </source>
</evidence>
<sequence length="61" mass="6671">MCAVTTYIGATGYIGKEHGRIPVFFFQKREGKGDAISTMHGSSLIVIIGCITHGDWVQWKG</sequence>
<organism evidence="1 2">
    <name type="scientific">Neobacillus piezotolerans</name>
    <dbReference type="NCBI Taxonomy" id="2259171"/>
    <lineage>
        <taxon>Bacteria</taxon>
        <taxon>Bacillati</taxon>
        <taxon>Bacillota</taxon>
        <taxon>Bacilli</taxon>
        <taxon>Bacillales</taxon>
        <taxon>Bacillaceae</taxon>
        <taxon>Neobacillus</taxon>
    </lineage>
</organism>
<keyword evidence="2" id="KW-1185">Reference proteome</keyword>
<evidence type="ECO:0000313" key="2">
    <source>
        <dbReference type="Proteomes" id="UP000257144"/>
    </source>
</evidence>
<gene>
    <name evidence="1" type="ORF">DRW41_07040</name>
</gene>